<feature type="chain" id="PRO_5047388679" evidence="2">
    <location>
        <begin position="23"/>
        <end position="200"/>
    </location>
</feature>
<dbReference type="EMBL" id="CP081295">
    <property type="protein sequence ID" value="QZD90769.1"/>
    <property type="molecule type" value="Genomic_DNA"/>
</dbReference>
<name>A0ABX8ZRM8_9SPHN</name>
<protein>
    <submittedName>
        <fullName evidence="3">Uncharacterized protein</fullName>
    </submittedName>
</protein>
<organism evidence="3 4">
    <name type="scientific">Qipengyuania aurantiaca</name>
    <dbReference type="NCBI Taxonomy" id="2867233"/>
    <lineage>
        <taxon>Bacteria</taxon>
        <taxon>Pseudomonadati</taxon>
        <taxon>Pseudomonadota</taxon>
        <taxon>Alphaproteobacteria</taxon>
        <taxon>Sphingomonadales</taxon>
        <taxon>Erythrobacteraceae</taxon>
        <taxon>Qipengyuania</taxon>
    </lineage>
</organism>
<feature type="region of interest" description="Disordered" evidence="1">
    <location>
        <begin position="168"/>
        <end position="200"/>
    </location>
</feature>
<dbReference type="RefSeq" id="WP_221426231.1">
    <property type="nucleotide sequence ID" value="NZ_CP081295.1"/>
</dbReference>
<proteinExistence type="predicted"/>
<evidence type="ECO:0000256" key="2">
    <source>
        <dbReference type="SAM" id="SignalP"/>
    </source>
</evidence>
<feature type="signal peptide" evidence="2">
    <location>
        <begin position="1"/>
        <end position="22"/>
    </location>
</feature>
<sequence length="200" mass="21379">MTRSLLALTALGAAALAAPAHAQTPVETGDDSYNMVIVYGDDECPQSDDGTIVVCARQAESERYRIPESLRFTDGPQAQSWASRVESLEMVGAFGTLSCSPAGAGGMTGCTQEMIRKAYADKENSSDVRFSEVIAAARAERLSTIDADAERTQAEVEMIEREYMERLERERAAATPGEEEALPDVGPPAEAEVVAGDPDD</sequence>
<evidence type="ECO:0000313" key="3">
    <source>
        <dbReference type="EMBL" id="QZD90769.1"/>
    </source>
</evidence>
<reference evidence="3 4" key="1">
    <citation type="submission" date="2021-08" db="EMBL/GenBank/DDBJ databases">
        <title>Comparative Genomics Analysis of the Genus Qipengyuania Reveals Extensive Genetic Diversity and Metabolic Versatility, Including the Description of Fifteen Novel Species.</title>
        <authorList>
            <person name="Liu Y."/>
        </authorList>
    </citation>
    <scope>NUCLEOTIDE SEQUENCE [LARGE SCALE GENOMIC DNA]</scope>
    <source>
        <strain evidence="3 4">1NDH13</strain>
    </source>
</reference>
<keyword evidence="2" id="KW-0732">Signal</keyword>
<gene>
    <name evidence="3" type="ORF">K3148_05090</name>
</gene>
<dbReference type="Proteomes" id="UP000824281">
    <property type="component" value="Chromosome"/>
</dbReference>
<keyword evidence="4" id="KW-1185">Reference proteome</keyword>
<evidence type="ECO:0000313" key="4">
    <source>
        <dbReference type="Proteomes" id="UP000824281"/>
    </source>
</evidence>
<evidence type="ECO:0000256" key="1">
    <source>
        <dbReference type="SAM" id="MobiDB-lite"/>
    </source>
</evidence>
<accession>A0ABX8ZRM8</accession>